<dbReference type="SUPFAM" id="SSF49899">
    <property type="entry name" value="Concanavalin A-like lectins/glucanases"/>
    <property type="match status" value="1"/>
</dbReference>
<evidence type="ECO:0000256" key="3">
    <source>
        <dbReference type="SAM" id="SignalP"/>
    </source>
</evidence>
<name>E5R4G6_LEPMJ</name>
<dbReference type="Pfam" id="PF01670">
    <property type="entry name" value="Glyco_hydro_12"/>
    <property type="match status" value="1"/>
</dbReference>
<organism evidence="5">
    <name type="scientific">Leptosphaeria maculans (strain JN3 / isolate v23.1.3 / race Av1-4-5-6-7-8)</name>
    <name type="common">Blackleg fungus</name>
    <name type="synonym">Phoma lingam</name>
    <dbReference type="NCBI Taxonomy" id="985895"/>
    <lineage>
        <taxon>Eukaryota</taxon>
        <taxon>Fungi</taxon>
        <taxon>Dikarya</taxon>
        <taxon>Ascomycota</taxon>
        <taxon>Pezizomycotina</taxon>
        <taxon>Dothideomycetes</taxon>
        <taxon>Pleosporomycetidae</taxon>
        <taxon>Pleosporales</taxon>
        <taxon>Pleosporineae</taxon>
        <taxon>Leptosphaeriaceae</taxon>
        <taxon>Plenodomus</taxon>
        <taxon>Plenodomus lingam/Leptosphaeria maculans species complex</taxon>
    </lineage>
</organism>
<dbReference type="InParanoid" id="E5R4G6"/>
<reference evidence="5" key="1">
    <citation type="journal article" date="2011" name="Nat. Commun.">
        <title>Effector diversification within compartments of the Leptosphaeria maculans genome affected by Repeat-Induced Point mutations.</title>
        <authorList>
            <person name="Rouxel T."/>
            <person name="Grandaubert J."/>
            <person name="Hane J.K."/>
            <person name="Hoede C."/>
            <person name="van de Wouw A.P."/>
            <person name="Couloux A."/>
            <person name="Dominguez V."/>
            <person name="Anthouard V."/>
            <person name="Bally P."/>
            <person name="Bourras S."/>
            <person name="Cozijnsen A.J."/>
            <person name="Ciuffetti L.M."/>
            <person name="Degrave A."/>
            <person name="Dilmaghani A."/>
            <person name="Duret L."/>
            <person name="Fudal I."/>
            <person name="Goodwin S.B."/>
            <person name="Gout L."/>
            <person name="Glaser N."/>
            <person name="Linglin J."/>
            <person name="Kema G.H.J."/>
            <person name="Lapalu N."/>
            <person name="Lawrence C.B."/>
            <person name="May K."/>
            <person name="Meyer M."/>
            <person name="Ollivier B."/>
            <person name="Poulain J."/>
            <person name="Schoch C.L."/>
            <person name="Simon A."/>
            <person name="Spatafora J.W."/>
            <person name="Stachowiak A."/>
            <person name="Turgeon B.G."/>
            <person name="Tyler B.M."/>
            <person name="Vincent D."/>
            <person name="Weissenbach J."/>
            <person name="Amselem J."/>
            <person name="Quesneville H."/>
            <person name="Oliver R.P."/>
            <person name="Wincker P."/>
            <person name="Balesdent M.-H."/>
            <person name="Howlett B.J."/>
        </authorList>
    </citation>
    <scope>NUCLEOTIDE SEQUENCE [LARGE SCALE GENOMIC DNA]</scope>
    <source>
        <strain evidence="5">JN3 / isolate v23.1.3 / race Av1-4-5-6-7-8</strain>
    </source>
</reference>
<dbReference type="CAZy" id="GH12">
    <property type="family name" value="Glycoside Hydrolase Family 12"/>
</dbReference>
<feature type="signal peptide" evidence="3">
    <location>
        <begin position="1"/>
        <end position="17"/>
    </location>
</feature>
<dbReference type="VEuPathDB" id="FungiDB:LEMA_P046400.1"/>
<dbReference type="PANTHER" id="PTHR34002:SF10">
    <property type="entry name" value="PUTATIVE-RELATED"/>
    <property type="match status" value="1"/>
</dbReference>
<dbReference type="Proteomes" id="UP000002668">
    <property type="component" value="Genome"/>
</dbReference>
<dbReference type="eggNOG" id="ENOG502SH4Y">
    <property type="taxonomic scope" value="Eukaryota"/>
</dbReference>
<dbReference type="InterPro" id="IPR013319">
    <property type="entry name" value="GH11/12"/>
</dbReference>
<proteinExistence type="inferred from homology"/>
<dbReference type="OMA" id="IEYDYKY"/>
<gene>
    <name evidence="4" type="ORF">LEMA_P046400.1</name>
</gene>
<dbReference type="GO" id="GO:0000272">
    <property type="term" value="P:polysaccharide catabolic process"/>
    <property type="evidence" value="ECO:0007669"/>
    <property type="project" value="UniProtKB-KW"/>
</dbReference>
<dbReference type="GO" id="GO:0008810">
    <property type="term" value="F:cellulase activity"/>
    <property type="evidence" value="ECO:0007669"/>
    <property type="project" value="InterPro"/>
</dbReference>
<keyword evidence="2" id="KW-0624">Polysaccharide degradation</keyword>
<evidence type="ECO:0000256" key="1">
    <source>
        <dbReference type="ARBA" id="ARBA00005519"/>
    </source>
</evidence>
<evidence type="ECO:0000313" key="4">
    <source>
        <dbReference type="EMBL" id="CBX91934.1"/>
    </source>
</evidence>
<sequence length="260" mass="28234">MLAKSSFFVGLVALTSANPISLPLEKAVTPVRREVASLCAQYAYFAANGYEFNNNLWGKSVATSGTQCTYVQSTSPSGVAWYSTWTWAGSPDDVKSYVNAGKQFATGLKISNIKSMPTAIQWNYDQTTNVRANVAYDVFTAQDPNHDKSSGDYELMVWLARIGGVYPIGSKIASVNVAGYGWDLYYGLNGSMKVYSFLPANGAWYSSFNADVKAFYNYLSSNQGFPASTQNLIVFQQGTEAFTGGPAKFSVTSYSADINT</sequence>
<dbReference type="HOGENOM" id="CLU_051064_0_1_1"/>
<keyword evidence="3" id="KW-0732">Signal</keyword>
<evidence type="ECO:0000256" key="2">
    <source>
        <dbReference type="RuleBase" id="RU361163"/>
    </source>
</evidence>
<dbReference type="InterPro" id="IPR013320">
    <property type="entry name" value="ConA-like_dom_sf"/>
</dbReference>
<dbReference type="AlphaFoldDB" id="E5R4G6"/>
<dbReference type="PANTHER" id="PTHR34002">
    <property type="entry name" value="BLR1656 PROTEIN"/>
    <property type="match status" value="1"/>
</dbReference>
<dbReference type="GeneID" id="13284322"/>
<evidence type="ECO:0000313" key="5">
    <source>
        <dbReference type="Proteomes" id="UP000002668"/>
    </source>
</evidence>
<dbReference type="STRING" id="985895.E5R4G6"/>
<comment type="similarity">
    <text evidence="1 2">Belongs to the glycosyl hydrolase 12 (cellulase H) family.</text>
</comment>
<keyword evidence="2" id="KW-0326">Glycosidase</keyword>
<protein>
    <submittedName>
        <fullName evidence="4">Similar to endoglucanase A</fullName>
    </submittedName>
</protein>
<keyword evidence="5" id="KW-1185">Reference proteome</keyword>
<feature type="chain" id="PRO_5003198358" evidence="3">
    <location>
        <begin position="18"/>
        <end position="260"/>
    </location>
</feature>
<keyword evidence="2" id="KW-0378">Hydrolase</keyword>
<accession>E5R4G6</accession>
<dbReference type="EMBL" id="FP929083">
    <property type="protein sequence ID" value="CBX91934.1"/>
    <property type="molecule type" value="Genomic_DNA"/>
</dbReference>
<dbReference type="OrthoDB" id="89349at2759"/>
<dbReference type="InterPro" id="IPR002594">
    <property type="entry name" value="GH12"/>
</dbReference>
<dbReference type="Gene3D" id="2.60.120.180">
    <property type="match status" value="1"/>
</dbReference>
<keyword evidence="2" id="KW-0119">Carbohydrate metabolism</keyword>